<proteinExistence type="inferred from homology"/>
<dbReference type="PANTHER" id="PTHR43477:SF1">
    <property type="entry name" value="DIHYDROANTICAPSIN 7-DEHYDROGENASE"/>
    <property type="match status" value="1"/>
</dbReference>
<reference evidence="3 4" key="1">
    <citation type="submission" date="2020-07" db="EMBL/GenBank/DDBJ databases">
        <title>Taxonomic revisions and descriptions of new bacterial species based on genomic comparisons in the high-G+C-content subgroup of the family Alcaligenaceae.</title>
        <authorList>
            <person name="Szabo A."/>
            <person name="Felfoldi T."/>
        </authorList>
    </citation>
    <scope>NUCLEOTIDE SEQUENCE [LARGE SCALE GENOMIC DNA]</scope>
    <source>
        <strain evidence="3 4">DSM 25264</strain>
    </source>
</reference>
<sequence>MPCTALEGKVVWVSGATGALGAEICRQLAAAGASPVASSRSEDKLSALQTDIQPIGEISIIPVDIKQEATIRAVADEIVLRHGRIDALVNSTSISLFADFLDLDDEAWRDILDSKLMAYVRTCRAVIPHMIEQGGGSIINISGRSARQPLPTHLPGGCANAAVNLLTKGLADRYYNDNIRVNCVAPGPIESKRFSTIKSSHEKNESATGARPVLTRDIGQPLDIADAVLWLLSDRSKHLTGTVIPVDGGSTVCV</sequence>
<dbReference type="PANTHER" id="PTHR43477">
    <property type="entry name" value="DIHYDROANTICAPSIN 7-DEHYDROGENASE"/>
    <property type="match status" value="1"/>
</dbReference>
<dbReference type="InterPro" id="IPR002347">
    <property type="entry name" value="SDR_fam"/>
</dbReference>
<dbReference type="GO" id="GO:0016491">
    <property type="term" value="F:oxidoreductase activity"/>
    <property type="evidence" value="ECO:0007669"/>
    <property type="project" value="UniProtKB-KW"/>
</dbReference>
<evidence type="ECO:0000256" key="2">
    <source>
        <dbReference type="ARBA" id="ARBA00023002"/>
    </source>
</evidence>
<dbReference type="InterPro" id="IPR036291">
    <property type="entry name" value="NAD(P)-bd_dom_sf"/>
</dbReference>
<evidence type="ECO:0000313" key="4">
    <source>
        <dbReference type="Proteomes" id="UP000580517"/>
    </source>
</evidence>
<dbReference type="Proteomes" id="UP000580517">
    <property type="component" value="Unassembled WGS sequence"/>
</dbReference>
<dbReference type="RefSeq" id="WP_180029186.1">
    <property type="nucleotide sequence ID" value="NZ_JACCEW010000001.1"/>
</dbReference>
<dbReference type="InterPro" id="IPR051122">
    <property type="entry name" value="SDR_DHRS6-like"/>
</dbReference>
<evidence type="ECO:0000313" key="3">
    <source>
        <dbReference type="EMBL" id="NYT36090.1"/>
    </source>
</evidence>
<dbReference type="AlphaFoldDB" id="A0A853FAZ0"/>
<comment type="caution">
    <text evidence="3">The sequence shown here is derived from an EMBL/GenBank/DDBJ whole genome shotgun (WGS) entry which is preliminary data.</text>
</comment>
<organism evidence="3 4">
    <name type="scientific">Allopusillimonas soli</name>
    <dbReference type="NCBI Taxonomy" id="659016"/>
    <lineage>
        <taxon>Bacteria</taxon>
        <taxon>Pseudomonadati</taxon>
        <taxon>Pseudomonadota</taxon>
        <taxon>Betaproteobacteria</taxon>
        <taxon>Burkholderiales</taxon>
        <taxon>Alcaligenaceae</taxon>
        <taxon>Allopusillimonas</taxon>
    </lineage>
</organism>
<name>A0A853FAZ0_9BURK</name>
<gene>
    <name evidence="3" type="ORF">H0A68_04330</name>
</gene>
<dbReference type="FunFam" id="3.40.50.720:FF:000084">
    <property type="entry name" value="Short-chain dehydrogenase reductase"/>
    <property type="match status" value="1"/>
</dbReference>
<dbReference type="Pfam" id="PF13561">
    <property type="entry name" value="adh_short_C2"/>
    <property type="match status" value="1"/>
</dbReference>
<dbReference type="Gene3D" id="3.40.50.720">
    <property type="entry name" value="NAD(P)-binding Rossmann-like Domain"/>
    <property type="match status" value="1"/>
</dbReference>
<dbReference type="EMBL" id="JACCEW010000001">
    <property type="protein sequence ID" value="NYT36090.1"/>
    <property type="molecule type" value="Genomic_DNA"/>
</dbReference>
<protein>
    <submittedName>
        <fullName evidence="3">SDR family oxidoreductase</fullName>
    </submittedName>
</protein>
<dbReference type="PRINTS" id="PR00081">
    <property type="entry name" value="GDHRDH"/>
</dbReference>
<comment type="similarity">
    <text evidence="1">Belongs to the short-chain dehydrogenases/reductases (SDR) family.</text>
</comment>
<keyword evidence="4" id="KW-1185">Reference proteome</keyword>
<dbReference type="SUPFAM" id="SSF51735">
    <property type="entry name" value="NAD(P)-binding Rossmann-fold domains"/>
    <property type="match status" value="1"/>
</dbReference>
<accession>A0A853FAZ0</accession>
<evidence type="ECO:0000256" key="1">
    <source>
        <dbReference type="ARBA" id="ARBA00006484"/>
    </source>
</evidence>
<keyword evidence="2" id="KW-0560">Oxidoreductase</keyword>
<dbReference type="CDD" id="cd05233">
    <property type="entry name" value="SDR_c"/>
    <property type="match status" value="1"/>
</dbReference>